<reference evidence="2" key="1">
    <citation type="journal article" date="2015" name="Nature">
        <title>Complex archaea that bridge the gap between prokaryotes and eukaryotes.</title>
        <authorList>
            <person name="Spang A."/>
            <person name="Saw J.H."/>
            <person name="Jorgensen S.L."/>
            <person name="Zaremba-Niedzwiedzka K."/>
            <person name="Martijn J."/>
            <person name="Lind A.E."/>
            <person name="van Eijk R."/>
            <person name="Schleper C."/>
            <person name="Guy L."/>
            <person name="Ettema T.J."/>
        </authorList>
    </citation>
    <scope>NUCLEOTIDE SEQUENCE</scope>
</reference>
<name>A0A0F9Q4I5_9ZZZZ</name>
<protein>
    <submittedName>
        <fullName evidence="2">Uncharacterized protein</fullName>
    </submittedName>
</protein>
<sequence length="99" mass="10061">MSIDFEALILARLDTLSDEVASLGRAIHGAPEEGNPGVHSRISSLATRHEEEAEAVAERLERIEHSQSTLRGWAAGWAAGGAATGAAAAGIAGAAGLFG</sequence>
<feature type="compositionally biased region" description="Basic and acidic residues" evidence="1">
    <location>
        <begin position="47"/>
        <end position="56"/>
    </location>
</feature>
<feature type="region of interest" description="Disordered" evidence="1">
    <location>
        <begin position="27"/>
        <end position="56"/>
    </location>
</feature>
<evidence type="ECO:0000313" key="2">
    <source>
        <dbReference type="EMBL" id="KKN00278.1"/>
    </source>
</evidence>
<dbReference type="AlphaFoldDB" id="A0A0F9Q4I5"/>
<organism evidence="2">
    <name type="scientific">marine sediment metagenome</name>
    <dbReference type="NCBI Taxonomy" id="412755"/>
    <lineage>
        <taxon>unclassified sequences</taxon>
        <taxon>metagenomes</taxon>
        <taxon>ecological metagenomes</taxon>
    </lineage>
</organism>
<dbReference type="EMBL" id="LAZR01005395">
    <property type="protein sequence ID" value="KKN00278.1"/>
    <property type="molecule type" value="Genomic_DNA"/>
</dbReference>
<comment type="caution">
    <text evidence="2">The sequence shown here is derived from an EMBL/GenBank/DDBJ whole genome shotgun (WGS) entry which is preliminary data.</text>
</comment>
<gene>
    <name evidence="2" type="ORF">LCGC14_1139390</name>
</gene>
<evidence type="ECO:0000256" key="1">
    <source>
        <dbReference type="SAM" id="MobiDB-lite"/>
    </source>
</evidence>
<accession>A0A0F9Q4I5</accession>
<proteinExistence type="predicted"/>